<dbReference type="Gene3D" id="3.40.50.2020">
    <property type="match status" value="2"/>
</dbReference>
<dbReference type="Pfam" id="PF14572">
    <property type="entry name" value="Pribosyl_synth"/>
    <property type="match status" value="1"/>
</dbReference>
<feature type="binding site" evidence="12">
    <location>
        <position position="130"/>
    </location>
    <ligand>
        <name>Mg(2+)</name>
        <dbReference type="ChEBI" id="CHEBI:18420"/>
    </ligand>
</feature>
<keyword evidence="2 12" id="KW-0808">Transferase</keyword>
<evidence type="ECO:0000313" key="15">
    <source>
        <dbReference type="Proteomes" id="UP000231292"/>
    </source>
</evidence>
<comment type="caution">
    <text evidence="12">Lacks conserved residue(s) required for the propagation of feature annotation.</text>
</comment>
<dbReference type="GO" id="GO:0006015">
    <property type="term" value="P:5-phosphoribose 1-diphosphate biosynthetic process"/>
    <property type="evidence" value="ECO:0007669"/>
    <property type="project" value="UniProtKB-UniRule"/>
</dbReference>
<keyword evidence="12" id="KW-0963">Cytoplasm</keyword>
<keyword evidence="5 12" id="KW-0547">Nucleotide-binding</keyword>
<dbReference type="FunFam" id="3.40.50.2020:FF:000002">
    <property type="entry name" value="Ribose-phosphate pyrophosphokinase"/>
    <property type="match status" value="1"/>
</dbReference>
<dbReference type="InterPro" id="IPR000836">
    <property type="entry name" value="PRTase_dom"/>
</dbReference>
<dbReference type="SUPFAM" id="SSF53271">
    <property type="entry name" value="PRTase-like"/>
    <property type="match status" value="1"/>
</dbReference>
<comment type="function">
    <text evidence="10 12">Involved in the biosynthesis of the central metabolite phospho-alpha-D-ribosyl-1-pyrophosphate (PRPP) via the transfer of pyrophosphoryl group from ATP to 1-hydroxyl of ribose-5-phosphate (Rib-5-P).</text>
</comment>
<comment type="subunit">
    <text evidence="12">Homohexamer.</text>
</comment>
<dbReference type="SMART" id="SM01400">
    <property type="entry name" value="Pribosyltran_N"/>
    <property type="match status" value="1"/>
</dbReference>
<comment type="catalytic activity">
    <reaction evidence="9 12">
        <text>D-ribose 5-phosphate + ATP = 5-phospho-alpha-D-ribose 1-diphosphate + AMP + H(+)</text>
        <dbReference type="Rhea" id="RHEA:15609"/>
        <dbReference type="ChEBI" id="CHEBI:15378"/>
        <dbReference type="ChEBI" id="CHEBI:30616"/>
        <dbReference type="ChEBI" id="CHEBI:58017"/>
        <dbReference type="ChEBI" id="CHEBI:78346"/>
        <dbReference type="ChEBI" id="CHEBI:456215"/>
        <dbReference type="EC" id="2.7.6.1"/>
    </reaction>
</comment>
<evidence type="ECO:0000256" key="10">
    <source>
        <dbReference type="ARBA" id="ARBA00054914"/>
    </source>
</evidence>
<dbReference type="GO" id="GO:0004749">
    <property type="term" value="F:ribose phosphate diphosphokinase activity"/>
    <property type="evidence" value="ECO:0007669"/>
    <property type="project" value="UniProtKB-UniRule"/>
</dbReference>
<dbReference type="NCBIfam" id="NF002320">
    <property type="entry name" value="PRK01259.1"/>
    <property type="match status" value="1"/>
</dbReference>
<gene>
    <name evidence="12" type="primary">prs</name>
    <name evidence="14" type="ORF">COX41_04845</name>
</gene>
<dbReference type="GO" id="GO:0000287">
    <property type="term" value="F:magnesium ion binding"/>
    <property type="evidence" value="ECO:0007669"/>
    <property type="project" value="UniProtKB-UniRule"/>
</dbReference>
<dbReference type="PANTHER" id="PTHR10210">
    <property type="entry name" value="RIBOSE-PHOSPHATE DIPHOSPHOKINASE FAMILY MEMBER"/>
    <property type="match status" value="1"/>
</dbReference>
<dbReference type="GO" id="GO:0009156">
    <property type="term" value="P:ribonucleoside monophosphate biosynthetic process"/>
    <property type="evidence" value="ECO:0007669"/>
    <property type="project" value="InterPro"/>
</dbReference>
<evidence type="ECO:0000256" key="12">
    <source>
        <dbReference type="HAMAP-Rule" id="MF_00583"/>
    </source>
</evidence>
<keyword evidence="7 12" id="KW-0067">ATP-binding</keyword>
<proteinExistence type="inferred from homology"/>
<dbReference type="PROSITE" id="PS00114">
    <property type="entry name" value="PRPP_SYNTHASE"/>
    <property type="match status" value="1"/>
</dbReference>
<dbReference type="InterPro" id="IPR029099">
    <property type="entry name" value="Pribosyltran_N"/>
</dbReference>
<feature type="active site" evidence="12">
    <location>
        <position position="192"/>
    </location>
</feature>
<evidence type="ECO:0000256" key="8">
    <source>
        <dbReference type="ARBA" id="ARBA00022842"/>
    </source>
</evidence>
<comment type="subcellular location">
    <subcellularLocation>
        <location evidence="12">Cytoplasm</location>
    </subcellularLocation>
</comment>
<dbReference type="AlphaFoldDB" id="A0A2G9YIJ2"/>
<dbReference type="Proteomes" id="UP000231292">
    <property type="component" value="Unassembled WGS sequence"/>
</dbReference>
<evidence type="ECO:0000256" key="3">
    <source>
        <dbReference type="ARBA" id="ARBA00022723"/>
    </source>
</evidence>
<dbReference type="InterPro" id="IPR037515">
    <property type="entry name" value="Rib-P_diPkinase_bac"/>
</dbReference>
<reference evidence="14 15" key="1">
    <citation type="submission" date="2017-09" db="EMBL/GenBank/DDBJ databases">
        <title>Depth-based differentiation of microbial function through sediment-hosted aquifers and enrichment of novel symbionts in the deep terrestrial subsurface.</title>
        <authorList>
            <person name="Probst A.J."/>
            <person name="Ladd B."/>
            <person name="Jarett J.K."/>
            <person name="Geller-Mcgrath D.E."/>
            <person name="Sieber C.M."/>
            <person name="Emerson J.B."/>
            <person name="Anantharaman K."/>
            <person name="Thomas B.C."/>
            <person name="Malmstrom R."/>
            <person name="Stieglmeier M."/>
            <person name="Klingl A."/>
            <person name="Woyke T."/>
            <person name="Ryan C.M."/>
            <person name="Banfield J.F."/>
        </authorList>
    </citation>
    <scope>NUCLEOTIDE SEQUENCE [LARGE SCALE GENOMIC DNA]</scope>
    <source>
        <strain evidence="14">CG23_combo_of_CG06-09_8_20_14_all_41_10</strain>
    </source>
</reference>
<organism evidence="14 15">
    <name type="scientific">Candidatus Sherwoodlollariibacterium unditelluris</name>
    <dbReference type="NCBI Taxonomy" id="1974757"/>
    <lineage>
        <taxon>Bacteria</taxon>
        <taxon>Pseudomonadati</taxon>
        <taxon>Candidatus Omnitrophota</taxon>
        <taxon>Candidatus Sherwoodlollariibacterium</taxon>
    </lineage>
</organism>
<dbReference type="EC" id="2.7.6.1" evidence="12"/>
<evidence type="ECO:0000256" key="2">
    <source>
        <dbReference type="ARBA" id="ARBA00022679"/>
    </source>
</evidence>
<feature type="binding site" evidence="12">
    <location>
        <position position="194"/>
    </location>
    <ligand>
        <name>D-ribose 5-phosphate</name>
        <dbReference type="ChEBI" id="CHEBI:78346"/>
    </ligand>
</feature>
<evidence type="ECO:0000256" key="11">
    <source>
        <dbReference type="ARBA" id="ARBA00061444"/>
    </source>
</evidence>
<dbReference type="UniPathway" id="UPA00087">
    <property type="reaction ID" value="UER00172"/>
</dbReference>
<sequence length="312" mass="34317">MDKLAVFSGNAHPQLAKDICKYLKVKLSDALVSRFSEGEIKVKINDNIRGKDVFIVQPTCPPSNENLMELLIMMDALRRASSQRITAVIPYFGYARQDRKDQPRVPITAKLVANLLTTAGASRILTMDLHAGQIQGFFDIPVDHLFSVGVFTDYFNNLSLKDLVVVSPDVGGIKTARAYAKRFGASLAIIDKRRESPEKVEAMHILGTVEGKNAIIVDDLVATGSSLFEGVEALRKAGAKDVYAAIAHGVLSDQAIERLNNCKYLKELVITDSIPLAKDKEHSRIKVLTIANLLGEAIKRIHNEKSVSCLFD</sequence>
<dbReference type="PANTHER" id="PTHR10210:SF41">
    <property type="entry name" value="RIBOSE-PHOSPHATE PYROPHOSPHOKINASE 1, CHLOROPLASTIC"/>
    <property type="match status" value="1"/>
</dbReference>
<feature type="domain" description="Ribose-phosphate pyrophosphokinase N-terminal" evidence="13">
    <location>
        <begin position="5"/>
        <end position="120"/>
    </location>
</feature>
<evidence type="ECO:0000256" key="5">
    <source>
        <dbReference type="ARBA" id="ARBA00022741"/>
    </source>
</evidence>
<dbReference type="CDD" id="cd06223">
    <property type="entry name" value="PRTases_typeI"/>
    <property type="match status" value="1"/>
</dbReference>
<evidence type="ECO:0000256" key="7">
    <source>
        <dbReference type="ARBA" id="ARBA00022840"/>
    </source>
</evidence>
<dbReference type="FunFam" id="3.40.50.2020:FF:000001">
    <property type="entry name" value="Ribose-phosphate pyrophosphokinase"/>
    <property type="match status" value="1"/>
</dbReference>
<dbReference type="GO" id="GO:0016301">
    <property type="term" value="F:kinase activity"/>
    <property type="evidence" value="ECO:0007669"/>
    <property type="project" value="UniProtKB-KW"/>
</dbReference>
<evidence type="ECO:0000259" key="13">
    <source>
        <dbReference type="Pfam" id="PF13793"/>
    </source>
</evidence>
<accession>A0A2G9YIJ2</accession>
<dbReference type="InterPro" id="IPR005946">
    <property type="entry name" value="Rib-P_diPkinase"/>
</dbReference>
<feature type="binding site" evidence="12">
    <location>
        <position position="218"/>
    </location>
    <ligand>
        <name>D-ribose 5-phosphate</name>
        <dbReference type="ChEBI" id="CHEBI:78346"/>
    </ligand>
</feature>
<feature type="binding site" evidence="12">
    <location>
        <begin position="96"/>
        <end position="97"/>
    </location>
    <ligand>
        <name>ATP</name>
        <dbReference type="ChEBI" id="CHEBI:30616"/>
    </ligand>
</feature>
<keyword evidence="4 12" id="KW-0545">Nucleotide biosynthesis</keyword>
<keyword evidence="3 12" id="KW-0479">Metal-binding</keyword>
<keyword evidence="8 12" id="KW-0460">Magnesium</keyword>
<dbReference type="InterPro" id="IPR000842">
    <property type="entry name" value="PRib_PP_synth_CS"/>
</dbReference>
<evidence type="ECO:0000256" key="4">
    <source>
        <dbReference type="ARBA" id="ARBA00022727"/>
    </source>
</evidence>
<feature type="binding site" evidence="12">
    <location>
        <position position="169"/>
    </location>
    <ligand>
        <name>Mg(2+)</name>
        <dbReference type="ChEBI" id="CHEBI:18420"/>
    </ligand>
</feature>
<comment type="similarity">
    <text evidence="11 12">Belongs to the ribose-phosphate pyrophosphokinase family. Class I subfamily.</text>
</comment>
<evidence type="ECO:0000256" key="9">
    <source>
        <dbReference type="ARBA" id="ARBA00049535"/>
    </source>
</evidence>
<dbReference type="InterPro" id="IPR029057">
    <property type="entry name" value="PRTase-like"/>
</dbReference>
<comment type="caution">
    <text evidence="14">The sequence shown here is derived from an EMBL/GenBank/DDBJ whole genome shotgun (WGS) entry which is preliminary data.</text>
</comment>
<dbReference type="EMBL" id="PCRK01000118">
    <property type="protein sequence ID" value="PIP19068.1"/>
    <property type="molecule type" value="Genomic_DNA"/>
</dbReference>
<dbReference type="GO" id="GO:0005524">
    <property type="term" value="F:ATP binding"/>
    <property type="evidence" value="ECO:0007669"/>
    <property type="project" value="UniProtKB-KW"/>
</dbReference>
<protein>
    <recommendedName>
        <fullName evidence="12">Ribose-phosphate pyrophosphokinase</fullName>
        <shortName evidence="12">RPPK</shortName>
        <ecNumber evidence="12">2.7.6.1</ecNumber>
    </recommendedName>
    <alternativeName>
        <fullName evidence="12">5-phospho-D-ribosyl alpha-1-diphosphate synthase</fullName>
    </alternativeName>
    <alternativeName>
        <fullName evidence="12">Phosphoribosyl diphosphate synthase</fullName>
    </alternativeName>
    <alternativeName>
        <fullName evidence="12">Phosphoribosyl pyrophosphate synthase</fullName>
        <shortName evidence="12">P-Rib-PP synthase</shortName>
        <shortName evidence="12">PRPP synthase</shortName>
        <shortName evidence="12">PRPPase</shortName>
    </alternativeName>
</protein>
<dbReference type="GO" id="GO:0002189">
    <property type="term" value="C:ribose phosphate diphosphokinase complex"/>
    <property type="evidence" value="ECO:0007669"/>
    <property type="project" value="TreeGrafter"/>
</dbReference>
<comment type="pathway">
    <text evidence="1 12">Metabolic intermediate biosynthesis; 5-phospho-alpha-D-ribose 1-diphosphate biosynthesis; 5-phospho-alpha-D-ribose 1-diphosphate from D-ribose 5-phosphate (route I): step 1/1.</text>
</comment>
<evidence type="ECO:0000256" key="1">
    <source>
        <dbReference type="ARBA" id="ARBA00004996"/>
    </source>
</evidence>
<evidence type="ECO:0000256" key="6">
    <source>
        <dbReference type="ARBA" id="ARBA00022777"/>
    </source>
</evidence>
<keyword evidence="6 12" id="KW-0418">Kinase</keyword>
<name>A0A2G9YIJ2_9BACT</name>
<comment type="cofactor">
    <cofactor evidence="12">
        <name>Mg(2+)</name>
        <dbReference type="ChEBI" id="CHEBI:18420"/>
    </cofactor>
    <text evidence="12">Binds 2 Mg(2+) ions per subunit.</text>
</comment>
<dbReference type="HAMAP" id="MF_00583_B">
    <property type="entry name" value="RibP_PPkinase_B"/>
    <property type="match status" value="1"/>
</dbReference>
<dbReference type="GO" id="GO:0006164">
    <property type="term" value="P:purine nucleotide biosynthetic process"/>
    <property type="evidence" value="ECO:0007669"/>
    <property type="project" value="TreeGrafter"/>
</dbReference>
<evidence type="ECO:0000313" key="14">
    <source>
        <dbReference type="EMBL" id="PIP19068.1"/>
    </source>
</evidence>
<dbReference type="GO" id="GO:0005737">
    <property type="term" value="C:cytoplasm"/>
    <property type="evidence" value="ECO:0007669"/>
    <property type="project" value="UniProtKB-SubCell"/>
</dbReference>
<dbReference type="NCBIfam" id="TIGR01251">
    <property type="entry name" value="ribP_PPkin"/>
    <property type="match status" value="1"/>
</dbReference>
<dbReference type="Pfam" id="PF13793">
    <property type="entry name" value="Pribosyltran_N"/>
    <property type="match status" value="1"/>
</dbReference>